<proteinExistence type="inferred from homology"/>
<dbReference type="AlphaFoldDB" id="A0A212KHM2"/>
<comment type="similarity">
    <text evidence="1 2">Belongs to the dTDP-4-dehydrorhamnose reductase family.</text>
</comment>
<dbReference type="Gene3D" id="3.40.50.720">
    <property type="entry name" value="NAD(P)-binding Rossmann-like Domain"/>
    <property type="match status" value="1"/>
</dbReference>
<keyword evidence="2 4" id="KW-0560">Oxidoreductase</keyword>
<dbReference type="Pfam" id="PF04321">
    <property type="entry name" value="RmlD_sub_bind"/>
    <property type="match status" value="1"/>
</dbReference>
<evidence type="ECO:0000256" key="1">
    <source>
        <dbReference type="ARBA" id="ARBA00010944"/>
    </source>
</evidence>
<dbReference type="EMBL" id="FLUQ01000007">
    <property type="protein sequence ID" value="SBW11118.1"/>
    <property type="molecule type" value="Genomic_DNA"/>
</dbReference>
<dbReference type="PANTHER" id="PTHR10491:SF4">
    <property type="entry name" value="METHIONINE ADENOSYLTRANSFERASE 2 SUBUNIT BETA"/>
    <property type="match status" value="1"/>
</dbReference>
<accession>A0A212KHM2</accession>
<dbReference type="InterPro" id="IPR005913">
    <property type="entry name" value="dTDP_dehydrorham_reduct"/>
</dbReference>
<dbReference type="EC" id="1.1.1.133" evidence="2"/>
<comment type="pathway">
    <text evidence="2">Carbohydrate biosynthesis; dTDP-L-rhamnose biosynthesis.</text>
</comment>
<evidence type="ECO:0000259" key="3">
    <source>
        <dbReference type="Pfam" id="PF04321"/>
    </source>
</evidence>
<dbReference type="SUPFAM" id="SSF51735">
    <property type="entry name" value="NAD(P)-binding Rossmann-fold domains"/>
    <property type="match status" value="1"/>
</dbReference>
<sequence>MDMHATAKPKLMILGGATGLLGQAMVQTASLAGYPVIASARGDFDPLNTASIAAYIDSHTPDIVCNTIAYTQVDKAEEEEEKALNLNRLFPRLLGRIIKERPSISLLHCSTDFVFNGRKKEPYVETDATDPLNVYGRSKLEGEKALLELQLENLCIVRTAWLFGPGKKNFVSTILGLCTEGKTLKVVHDQIGSPTYTMDLAAYCLHLLAAGGRGIFHIANSGQVSWCELASEAIRLAQLECPVTPIPSGEYPQKAQRPAFSALDCSKFTKLTGITPRSWGPALADYIFANTDHG</sequence>
<dbReference type="Gene3D" id="3.90.25.10">
    <property type="entry name" value="UDP-galactose 4-epimerase, domain 1"/>
    <property type="match status" value="1"/>
</dbReference>
<dbReference type="InterPro" id="IPR029903">
    <property type="entry name" value="RmlD-like-bd"/>
</dbReference>
<reference evidence="4" key="1">
    <citation type="submission" date="2016-04" db="EMBL/GenBank/DDBJ databases">
        <authorList>
            <person name="Evans L.H."/>
            <person name="Alamgir A."/>
            <person name="Owens N."/>
            <person name="Weber N.D."/>
            <person name="Virtaneva K."/>
            <person name="Barbian K."/>
            <person name="Babar A."/>
            <person name="Rosenke K."/>
        </authorList>
    </citation>
    <scope>NUCLEOTIDE SEQUENCE</scope>
    <source>
        <strain evidence="4">86</strain>
    </source>
</reference>
<name>A0A212KHM2_9DELT</name>
<protein>
    <recommendedName>
        <fullName evidence="2">dTDP-4-dehydrorhamnose reductase</fullName>
        <ecNumber evidence="2">1.1.1.133</ecNumber>
    </recommendedName>
</protein>
<dbReference type="InterPro" id="IPR036291">
    <property type="entry name" value="NAD(P)-bd_dom_sf"/>
</dbReference>
<dbReference type="UniPathway" id="UPA00124"/>
<dbReference type="CDD" id="cd05254">
    <property type="entry name" value="dTDP_HR_like_SDR_e"/>
    <property type="match status" value="1"/>
</dbReference>
<keyword evidence="2" id="KW-0521">NADP</keyword>
<gene>
    <name evidence="4" type="ORF">KL86DPRO_70173</name>
</gene>
<dbReference type="PANTHER" id="PTHR10491">
    <property type="entry name" value="DTDP-4-DEHYDRORHAMNOSE REDUCTASE"/>
    <property type="match status" value="1"/>
</dbReference>
<dbReference type="GO" id="GO:0019305">
    <property type="term" value="P:dTDP-rhamnose biosynthetic process"/>
    <property type="evidence" value="ECO:0007669"/>
    <property type="project" value="UniProtKB-UniPathway"/>
</dbReference>
<dbReference type="GO" id="GO:0008831">
    <property type="term" value="F:dTDP-4-dehydrorhamnose reductase activity"/>
    <property type="evidence" value="ECO:0007669"/>
    <property type="project" value="UniProtKB-EC"/>
</dbReference>
<dbReference type="NCBIfam" id="TIGR01214">
    <property type="entry name" value="rmlD"/>
    <property type="match status" value="1"/>
</dbReference>
<organism evidence="4">
    <name type="scientific">uncultured delta proteobacterium</name>
    <dbReference type="NCBI Taxonomy" id="34034"/>
    <lineage>
        <taxon>Bacteria</taxon>
        <taxon>Deltaproteobacteria</taxon>
        <taxon>environmental samples</taxon>
    </lineage>
</organism>
<comment type="function">
    <text evidence="2">Catalyzes the reduction of dTDP-6-deoxy-L-lyxo-4-hexulose to yield dTDP-L-rhamnose.</text>
</comment>
<feature type="domain" description="RmlD-like substrate binding" evidence="3">
    <location>
        <begin position="13"/>
        <end position="287"/>
    </location>
</feature>
<evidence type="ECO:0000313" key="4">
    <source>
        <dbReference type="EMBL" id="SBW11118.1"/>
    </source>
</evidence>
<evidence type="ECO:0000256" key="2">
    <source>
        <dbReference type="RuleBase" id="RU364082"/>
    </source>
</evidence>